<evidence type="ECO:0000259" key="6">
    <source>
        <dbReference type="Pfam" id="PF04335"/>
    </source>
</evidence>
<keyword evidence="4" id="KW-0472">Membrane</keyword>
<feature type="compositionally biased region" description="Polar residues" evidence="5">
    <location>
        <begin position="198"/>
        <end position="210"/>
    </location>
</feature>
<evidence type="ECO:0000313" key="8">
    <source>
        <dbReference type="Proteomes" id="UP000316343"/>
    </source>
</evidence>
<evidence type="ECO:0000256" key="2">
    <source>
        <dbReference type="ARBA" id="ARBA00022692"/>
    </source>
</evidence>
<keyword evidence="2" id="KW-0812">Transmembrane</keyword>
<dbReference type="GO" id="GO:0016020">
    <property type="term" value="C:membrane"/>
    <property type="evidence" value="ECO:0007669"/>
    <property type="project" value="UniProtKB-SubCell"/>
</dbReference>
<keyword evidence="3" id="KW-1133">Transmembrane helix</keyword>
<dbReference type="OrthoDB" id="7366154at2"/>
<dbReference type="PIRSF" id="PIRSF003299">
    <property type="entry name" value="VirB8_PtlE"/>
    <property type="match status" value="1"/>
</dbReference>
<dbReference type="CDD" id="cd16424">
    <property type="entry name" value="VirB8"/>
    <property type="match status" value="1"/>
</dbReference>
<dbReference type="SUPFAM" id="SSF54427">
    <property type="entry name" value="NTF2-like"/>
    <property type="match status" value="1"/>
</dbReference>
<dbReference type="InterPro" id="IPR007430">
    <property type="entry name" value="VirB8"/>
</dbReference>
<sequence length="210" mass="23193">MVAIIAALIALLEAVALVFLLPLKTVEPYTLLVDRQTGNVETLAPLDESIIAPDAALTRSMLVQYITARESFMQDALQQDYRKVTLMSDRTVSQQYQRAMDAGNPESPLAYLPSRAMITTNIKSVSTLDRNRALVRFTTQRTDPGAVPQTTQHWAAVIGYQFVGAEMSEADRYVNPLGFQVTSYRRDAETLPEEGIVNGTQTPEIGNDTP</sequence>
<dbReference type="InterPro" id="IPR032710">
    <property type="entry name" value="NTF2-like_dom_sf"/>
</dbReference>
<dbReference type="Gene3D" id="3.10.450.230">
    <property type="entry name" value="VirB8 protein"/>
    <property type="match status" value="1"/>
</dbReference>
<comment type="subcellular location">
    <subcellularLocation>
        <location evidence="1">Membrane</location>
        <topology evidence="1">Single-pass membrane protein</topology>
    </subcellularLocation>
</comment>
<dbReference type="Pfam" id="PF04335">
    <property type="entry name" value="VirB8"/>
    <property type="match status" value="1"/>
</dbReference>
<dbReference type="EMBL" id="VHJK01000001">
    <property type="protein sequence ID" value="TRD12134.1"/>
    <property type="molecule type" value="Genomic_DNA"/>
</dbReference>
<comment type="caution">
    <text evidence="7">The sequence shown here is derived from an EMBL/GenBank/DDBJ whole genome shotgun (WGS) entry which is preliminary data.</text>
</comment>
<reference evidence="7 8" key="1">
    <citation type="submission" date="2019-06" db="EMBL/GenBank/DDBJ databases">
        <title>Erythrobacter insulae sp. nov., isolated from a tidal flat.</title>
        <authorList>
            <person name="Yoon J.-H."/>
        </authorList>
    </citation>
    <scope>NUCLEOTIDE SEQUENCE [LARGE SCALE GENOMIC DNA]</scope>
    <source>
        <strain evidence="7 8">JBTF-M21</strain>
    </source>
</reference>
<dbReference type="InterPro" id="IPR026264">
    <property type="entry name" value="VirB8/PtlE"/>
</dbReference>
<proteinExistence type="predicted"/>
<feature type="domain" description="Bacterial virulence protein VirB8" evidence="6">
    <location>
        <begin position="1"/>
        <end position="189"/>
    </location>
</feature>
<evidence type="ECO:0000256" key="1">
    <source>
        <dbReference type="ARBA" id="ARBA00004167"/>
    </source>
</evidence>
<dbReference type="AlphaFoldDB" id="A0A547PDJ9"/>
<evidence type="ECO:0000256" key="4">
    <source>
        <dbReference type="ARBA" id="ARBA00023136"/>
    </source>
</evidence>
<organism evidence="7 8">
    <name type="scientific">Erythrobacter insulae</name>
    <dbReference type="NCBI Taxonomy" id="2584124"/>
    <lineage>
        <taxon>Bacteria</taxon>
        <taxon>Pseudomonadati</taxon>
        <taxon>Pseudomonadota</taxon>
        <taxon>Alphaproteobacteria</taxon>
        <taxon>Sphingomonadales</taxon>
        <taxon>Erythrobacteraceae</taxon>
        <taxon>Erythrobacter/Porphyrobacter group</taxon>
        <taxon>Erythrobacter</taxon>
    </lineage>
</organism>
<protein>
    <submittedName>
        <fullName evidence="7">Type IV secretion system protein</fullName>
    </submittedName>
</protein>
<name>A0A547PDJ9_9SPHN</name>
<evidence type="ECO:0000256" key="5">
    <source>
        <dbReference type="SAM" id="MobiDB-lite"/>
    </source>
</evidence>
<dbReference type="GO" id="GO:0030255">
    <property type="term" value="P:protein secretion by the type IV secretion system"/>
    <property type="evidence" value="ECO:0007669"/>
    <property type="project" value="InterPro"/>
</dbReference>
<gene>
    <name evidence="7" type="ORF">FGU71_09860</name>
</gene>
<evidence type="ECO:0000256" key="3">
    <source>
        <dbReference type="ARBA" id="ARBA00022989"/>
    </source>
</evidence>
<accession>A0A547PDJ9</accession>
<evidence type="ECO:0000313" key="7">
    <source>
        <dbReference type="EMBL" id="TRD12134.1"/>
    </source>
</evidence>
<dbReference type="Proteomes" id="UP000316343">
    <property type="component" value="Unassembled WGS sequence"/>
</dbReference>
<feature type="region of interest" description="Disordered" evidence="5">
    <location>
        <begin position="190"/>
        <end position="210"/>
    </location>
</feature>
<keyword evidence="8" id="KW-1185">Reference proteome</keyword>